<evidence type="ECO:0000313" key="2">
    <source>
        <dbReference type="EMBL" id="BAD26329.1"/>
    </source>
</evidence>
<organism evidence="2 3">
    <name type="scientific">Oryza sativa subsp. japonica</name>
    <name type="common">Rice</name>
    <dbReference type="NCBI Taxonomy" id="39947"/>
    <lineage>
        <taxon>Eukaryota</taxon>
        <taxon>Viridiplantae</taxon>
        <taxon>Streptophyta</taxon>
        <taxon>Embryophyta</taxon>
        <taxon>Tracheophyta</taxon>
        <taxon>Spermatophyta</taxon>
        <taxon>Magnoliopsida</taxon>
        <taxon>Liliopsida</taxon>
        <taxon>Poales</taxon>
        <taxon>Poaceae</taxon>
        <taxon>BOP clade</taxon>
        <taxon>Oryzoideae</taxon>
        <taxon>Oryzeae</taxon>
        <taxon>Oryzinae</taxon>
        <taxon>Oryza</taxon>
        <taxon>Oryza sativa</taxon>
    </lineage>
</organism>
<dbReference type="AlphaFoldDB" id="Q6H4M0"/>
<evidence type="ECO:0000313" key="3">
    <source>
        <dbReference type="Proteomes" id="UP000000763"/>
    </source>
</evidence>
<feature type="compositionally biased region" description="Basic and acidic residues" evidence="1">
    <location>
        <begin position="31"/>
        <end position="46"/>
    </location>
</feature>
<feature type="region of interest" description="Disordered" evidence="1">
    <location>
        <begin position="1"/>
        <end position="46"/>
    </location>
</feature>
<gene>
    <name evidence="2" type="primary">P0461D06.17</name>
</gene>
<protein>
    <submittedName>
        <fullName evidence="2">Uncharacterized protein</fullName>
    </submittedName>
</protein>
<name>Q6H4M0_ORYSJ</name>
<dbReference type="Proteomes" id="UP000000763">
    <property type="component" value="Chromosome 2"/>
</dbReference>
<feature type="compositionally biased region" description="Acidic residues" evidence="1">
    <location>
        <begin position="16"/>
        <end position="30"/>
    </location>
</feature>
<reference evidence="3" key="1">
    <citation type="journal article" date="2005" name="Nature">
        <title>The map-based sequence of the rice genome.</title>
        <authorList>
            <consortium name="International rice genome sequencing project (IRGSP)"/>
            <person name="Matsumoto T."/>
            <person name="Wu J."/>
            <person name="Kanamori H."/>
            <person name="Katayose Y."/>
            <person name="Fujisawa M."/>
            <person name="Namiki N."/>
            <person name="Mizuno H."/>
            <person name="Yamamoto K."/>
            <person name="Antonio B.A."/>
            <person name="Baba T."/>
            <person name="Sakata K."/>
            <person name="Nagamura Y."/>
            <person name="Aoki H."/>
            <person name="Arikawa K."/>
            <person name="Arita K."/>
            <person name="Bito T."/>
            <person name="Chiden Y."/>
            <person name="Fujitsuka N."/>
            <person name="Fukunaka R."/>
            <person name="Hamada M."/>
            <person name="Harada C."/>
            <person name="Hayashi A."/>
            <person name="Hijishita S."/>
            <person name="Honda M."/>
            <person name="Hosokawa S."/>
            <person name="Ichikawa Y."/>
            <person name="Idonuma A."/>
            <person name="Iijima M."/>
            <person name="Ikeda M."/>
            <person name="Ikeno M."/>
            <person name="Ito K."/>
            <person name="Ito S."/>
            <person name="Ito T."/>
            <person name="Ito Y."/>
            <person name="Ito Y."/>
            <person name="Iwabuchi A."/>
            <person name="Kamiya K."/>
            <person name="Karasawa W."/>
            <person name="Kurita K."/>
            <person name="Katagiri S."/>
            <person name="Kikuta A."/>
            <person name="Kobayashi H."/>
            <person name="Kobayashi N."/>
            <person name="Machita K."/>
            <person name="Maehara T."/>
            <person name="Masukawa M."/>
            <person name="Mizubayashi T."/>
            <person name="Mukai Y."/>
            <person name="Nagasaki H."/>
            <person name="Nagata Y."/>
            <person name="Naito S."/>
            <person name="Nakashima M."/>
            <person name="Nakama Y."/>
            <person name="Nakamichi Y."/>
            <person name="Nakamura M."/>
            <person name="Meguro A."/>
            <person name="Negishi M."/>
            <person name="Ohta I."/>
            <person name="Ohta T."/>
            <person name="Okamoto M."/>
            <person name="Ono N."/>
            <person name="Saji S."/>
            <person name="Sakaguchi M."/>
            <person name="Sakai K."/>
            <person name="Shibata M."/>
            <person name="Shimokawa T."/>
            <person name="Song J."/>
            <person name="Takazaki Y."/>
            <person name="Terasawa K."/>
            <person name="Tsugane M."/>
            <person name="Tsuji K."/>
            <person name="Ueda S."/>
            <person name="Waki K."/>
            <person name="Yamagata H."/>
            <person name="Yamamoto M."/>
            <person name="Yamamoto S."/>
            <person name="Yamane H."/>
            <person name="Yoshiki S."/>
            <person name="Yoshihara R."/>
            <person name="Yukawa K."/>
            <person name="Zhong H."/>
            <person name="Yano M."/>
            <person name="Yuan Q."/>
            <person name="Ouyang S."/>
            <person name="Liu J."/>
            <person name="Jones K.M."/>
            <person name="Gansberger K."/>
            <person name="Moffat K."/>
            <person name="Hill J."/>
            <person name="Bera J."/>
            <person name="Fadrosh D."/>
            <person name="Jin S."/>
            <person name="Johri S."/>
            <person name="Kim M."/>
            <person name="Overton L."/>
            <person name="Reardon M."/>
            <person name="Tsitrin T."/>
            <person name="Vuong H."/>
            <person name="Weaver B."/>
            <person name="Ciecko A."/>
            <person name="Tallon L."/>
            <person name="Jackson J."/>
            <person name="Pai G."/>
            <person name="Aken S.V."/>
            <person name="Utterback T."/>
            <person name="Reidmuller S."/>
            <person name="Feldblyum T."/>
            <person name="Hsiao J."/>
            <person name="Zismann V."/>
            <person name="Iobst S."/>
            <person name="de Vazeille A.R."/>
            <person name="Buell C.R."/>
            <person name="Ying K."/>
            <person name="Li Y."/>
            <person name="Lu T."/>
            <person name="Huang Y."/>
            <person name="Zhao Q."/>
            <person name="Feng Q."/>
            <person name="Zhang L."/>
            <person name="Zhu J."/>
            <person name="Weng Q."/>
            <person name="Mu J."/>
            <person name="Lu Y."/>
            <person name="Fan D."/>
            <person name="Liu Y."/>
            <person name="Guan J."/>
            <person name="Zhang Y."/>
            <person name="Yu S."/>
            <person name="Liu X."/>
            <person name="Zhang Y."/>
            <person name="Hong G."/>
            <person name="Han B."/>
            <person name="Choisne N."/>
            <person name="Demange N."/>
            <person name="Orjeda G."/>
            <person name="Samain S."/>
            <person name="Cattolico L."/>
            <person name="Pelletier E."/>
            <person name="Couloux A."/>
            <person name="Segurens B."/>
            <person name="Wincker P."/>
            <person name="D'Hont A."/>
            <person name="Scarpelli C."/>
            <person name="Weissenbach J."/>
            <person name="Salanoubat M."/>
            <person name="Quetier F."/>
            <person name="Yu Y."/>
            <person name="Kim H.R."/>
            <person name="Rambo T."/>
            <person name="Currie J."/>
            <person name="Collura K."/>
            <person name="Luo M."/>
            <person name="Yang T."/>
            <person name="Ammiraju J.S.S."/>
            <person name="Engler F."/>
            <person name="Soderlund C."/>
            <person name="Wing R.A."/>
            <person name="Palmer L.E."/>
            <person name="de la Bastide M."/>
            <person name="Spiegel L."/>
            <person name="Nascimento L."/>
            <person name="Zutavern T."/>
            <person name="O'Shaughnessy A."/>
            <person name="Dike S."/>
            <person name="Dedhia N."/>
            <person name="Preston R."/>
            <person name="Balija V."/>
            <person name="McCombie W.R."/>
            <person name="Chow T."/>
            <person name="Chen H."/>
            <person name="Chung M."/>
            <person name="Chen C."/>
            <person name="Shaw J."/>
            <person name="Wu H."/>
            <person name="Hsiao K."/>
            <person name="Chao Y."/>
            <person name="Chu M."/>
            <person name="Cheng C."/>
            <person name="Hour A."/>
            <person name="Lee P."/>
            <person name="Lin S."/>
            <person name="Lin Y."/>
            <person name="Liou J."/>
            <person name="Liu S."/>
            <person name="Hsing Y."/>
            <person name="Raghuvanshi S."/>
            <person name="Mohanty A."/>
            <person name="Bharti A.K."/>
            <person name="Gaur A."/>
            <person name="Gupta V."/>
            <person name="Kumar D."/>
            <person name="Ravi V."/>
            <person name="Vij S."/>
            <person name="Kapur A."/>
            <person name="Khurana P."/>
            <person name="Khurana P."/>
            <person name="Khurana J.P."/>
            <person name="Tyagi A.K."/>
            <person name="Gaikwad K."/>
            <person name="Singh A."/>
            <person name="Dalal V."/>
            <person name="Srivastava S."/>
            <person name="Dixit A."/>
            <person name="Pal A.K."/>
            <person name="Ghazi I.A."/>
            <person name="Yadav M."/>
            <person name="Pandit A."/>
            <person name="Bhargava A."/>
            <person name="Sureshbabu K."/>
            <person name="Batra K."/>
            <person name="Sharma T.R."/>
            <person name="Mohapatra T."/>
            <person name="Singh N.K."/>
            <person name="Messing J."/>
            <person name="Nelson A.B."/>
            <person name="Fuks G."/>
            <person name="Kavchok S."/>
            <person name="Keizer G."/>
            <person name="Linton E."/>
            <person name="Llaca V."/>
            <person name="Song R."/>
            <person name="Tanyolac B."/>
            <person name="Young S."/>
            <person name="Ho-Il K."/>
            <person name="Hahn J.H."/>
            <person name="Sangsakoo G."/>
            <person name="Vanavichit A."/>
            <person name="de Mattos Luiz.A.T."/>
            <person name="Zimmer P.D."/>
            <person name="Malone G."/>
            <person name="Dellagostin O."/>
            <person name="de Oliveira A.C."/>
            <person name="Bevan M."/>
            <person name="Bancroft I."/>
            <person name="Minx P."/>
            <person name="Cordum H."/>
            <person name="Wilson R."/>
            <person name="Cheng Z."/>
            <person name="Jin W."/>
            <person name="Jiang J."/>
            <person name="Leong S.A."/>
            <person name="Iwama H."/>
            <person name="Gojobori T."/>
            <person name="Itoh T."/>
            <person name="Niimura Y."/>
            <person name="Fujii Y."/>
            <person name="Habara T."/>
            <person name="Sakai H."/>
            <person name="Sato Y."/>
            <person name="Wilson G."/>
            <person name="Kumar K."/>
            <person name="McCouch S."/>
            <person name="Juretic N."/>
            <person name="Hoen D."/>
            <person name="Wright S."/>
            <person name="Bruskiewich R."/>
            <person name="Bureau T."/>
            <person name="Miyao A."/>
            <person name="Hirochika H."/>
            <person name="Nishikawa T."/>
            <person name="Kadowaki K."/>
            <person name="Sugiura M."/>
            <person name="Burr B."/>
            <person name="Sasaki T."/>
        </authorList>
    </citation>
    <scope>NUCLEOTIDE SEQUENCE [LARGE SCALE GENOMIC DNA]</scope>
    <source>
        <strain evidence="3">cv. Nipponbare</strain>
    </source>
</reference>
<dbReference type="EMBL" id="AP005845">
    <property type="protein sequence ID" value="BAD26329.1"/>
    <property type="molecule type" value="Genomic_DNA"/>
</dbReference>
<reference evidence="3" key="2">
    <citation type="journal article" date="2008" name="Nucleic Acids Res.">
        <title>The rice annotation project database (RAP-DB): 2008 update.</title>
        <authorList>
            <consortium name="The rice annotation project (RAP)"/>
        </authorList>
    </citation>
    <scope>GENOME REANNOTATION</scope>
    <source>
        <strain evidence="3">cv. Nipponbare</strain>
    </source>
</reference>
<sequence>MAAVAGPSFSPQGRGDEEESGVEQDDNDEAESTRETTVRGVADSDGRLVRREEVRRKQACPTAEAIGRGGSDADWWPVVVL</sequence>
<accession>Q6H4M0</accession>
<evidence type="ECO:0000256" key="1">
    <source>
        <dbReference type="SAM" id="MobiDB-lite"/>
    </source>
</evidence>
<proteinExistence type="predicted"/>